<proteinExistence type="predicted"/>
<dbReference type="EMBL" id="PDJD01000001">
    <property type="protein sequence ID" value="PFG19474.1"/>
    <property type="molecule type" value="Genomic_DNA"/>
</dbReference>
<comment type="caution">
    <text evidence="1">The sequence shown here is derived from an EMBL/GenBank/DDBJ whole genome shotgun (WGS) entry which is preliminary data.</text>
</comment>
<reference evidence="1 2" key="1">
    <citation type="submission" date="2017-10" db="EMBL/GenBank/DDBJ databases">
        <title>Sequencing the genomes of 1000 actinobacteria strains.</title>
        <authorList>
            <person name="Klenk H.-P."/>
        </authorList>
    </citation>
    <scope>NUCLEOTIDE SEQUENCE [LARGE SCALE GENOMIC DNA]</scope>
    <source>
        <strain evidence="1 2">DSM 21801</strain>
    </source>
</reference>
<gene>
    <name evidence="1" type="ORF">ATL40_1038</name>
</gene>
<sequence length="120" mass="12871">MNVVSLTAVCELTERVGSVTSFRVDQYAVLVSGERVLIPLDFGFDVLAPPGYRRDLISRESLVDSAKVTLVADSEVDELPLDLISFVLAGRGVVADVEVLRGLPVVIELGPRALSLMDAS</sequence>
<evidence type="ECO:0000313" key="2">
    <source>
        <dbReference type="Proteomes" id="UP000224915"/>
    </source>
</evidence>
<accession>A0A2A9CYG5</accession>
<keyword evidence="2" id="KW-1185">Reference proteome</keyword>
<dbReference type="Proteomes" id="UP000224915">
    <property type="component" value="Unassembled WGS sequence"/>
</dbReference>
<dbReference type="AlphaFoldDB" id="A0A2A9CYG5"/>
<dbReference type="RefSeq" id="WP_143556866.1">
    <property type="nucleotide sequence ID" value="NZ_PDJD01000001.1"/>
</dbReference>
<name>A0A2A9CYG5_9MICO</name>
<evidence type="ECO:0000313" key="1">
    <source>
        <dbReference type="EMBL" id="PFG19474.1"/>
    </source>
</evidence>
<organism evidence="1 2">
    <name type="scientific">Serinibacter salmoneus</name>
    <dbReference type="NCBI Taxonomy" id="556530"/>
    <lineage>
        <taxon>Bacteria</taxon>
        <taxon>Bacillati</taxon>
        <taxon>Actinomycetota</taxon>
        <taxon>Actinomycetes</taxon>
        <taxon>Micrococcales</taxon>
        <taxon>Beutenbergiaceae</taxon>
        <taxon>Serinibacter</taxon>
    </lineage>
</organism>
<protein>
    <submittedName>
        <fullName evidence="1">Uncharacterized protein</fullName>
    </submittedName>
</protein>